<dbReference type="KEGG" id="pbr:PB2503_10144"/>
<evidence type="ECO:0008006" key="3">
    <source>
        <dbReference type="Google" id="ProtNLM"/>
    </source>
</evidence>
<protein>
    <recommendedName>
        <fullName evidence="3">Heme oxygenase</fullName>
    </recommendedName>
</protein>
<accession>E0TEY7</accession>
<proteinExistence type="predicted"/>
<dbReference type="Gene3D" id="1.20.910.10">
    <property type="entry name" value="Heme oxygenase-like"/>
    <property type="match status" value="1"/>
</dbReference>
<dbReference type="eggNOG" id="COG3230">
    <property type="taxonomic scope" value="Bacteria"/>
</dbReference>
<evidence type="ECO:0000313" key="2">
    <source>
        <dbReference type="Proteomes" id="UP000001302"/>
    </source>
</evidence>
<dbReference type="RefSeq" id="WP_013301054.1">
    <property type="nucleotide sequence ID" value="NC_014414.1"/>
</dbReference>
<dbReference type="CDD" id="cd19166">
    <property type="entry name" value="HemeO-bac"/>
    <property type="match status" value="1"/>
</dbReference>
<dbReference type="STRING" id="314260.PB2503_10144"/>
<name>E0TEY7_PARBH</name>
<gene>
    <name evidence="1" type="ordered locus">PB2503_10144</name>
</gene>
<keyword evidence="2" id="KW-1185">Reference proteome</keyword>
<reference evidence="1 2" key="2">
    <citation type="journal article" date="2011" name="J. Bacteriol.">
        <title>Complete genome sequence of strain HTCC2503T of Parvularcula bermudensis, the type species of the order "Parvularculales" in the class Alphaproteobacteria.</title>
        <authorList>
            <person name="Oh H.M."/>
            <person name="Kang I."/>
            <person name="Vergin K.L."/>
            <person name="Kang D."/>
            <person name="Rhee K.H."/>
            <person name="Giovannoni S.J."/>
            <person name="Cho J.C."/>
        </authorList>
    </citation>
    <scope>NUCLEOTIDE SEQUENCE [LARGE SCALE GENOMIC DNA]</scope>
    <source>
        <strain evidence="2">ATCC BAA-594 / HTCC2503 / KCTC 12087</strain>
    </source>
</reference>
<dbReference type="InterPro" id="IPR016084">
    <property type="entry name" value="Haem_Oase-like_multi-hlx"/>
</dbReference>
<dbReference type="HOGENOM" id="CLU_085041_4_0_5"/>
<evidence type="ECO:0000313" key="1">
    <source>
        <dbReference type="EMBL" id="ADM10080.1"/>
    </source>
</evidence>
<dbReference type="Proteomes" id="UP000001302">
    <property type="component" value="Chromosome"/>
</dbReference>
<dbReference type="EMBL" id="CP002156">
    <property type="protein sequence ID" value="ADM10080.1"/>
    <property type="molecule type" value="Genomic_DNA"/>
</dbReference>
<reference evidence="2" key="1">
    <citation type="submission" date="2010-08" db="EMBL/GenBank/DDBJ databases">
        <title>Genome sequence of Parvularcula bermudensis HTCC2503.</title>
        <authorList>
            <person name="Kang D.-M."/>
            <person name="Oh H.-M."/>
            <person name="Cho J.-C."/>
        </authorList>
    </citation>
    <scope>NUCLEOTIDE SEQUENCE [LARGE SCALE GENOMIC DNA]</scope>
    <source>
        <strain evidence="2">ATCC BAA-594 / HTCC2503 / KCTC 12087</strain>
    </source>
</reference>
<dbReference type="SUPFAM" id="SSF48613">
    <property type="entry name" value="Heme oxygenase-like"/>
    <property type="match status" value="1"/>
</dbReference>
<dbReference type="AlphaFoldDB" id="E0TEY7"/>
<sequence length="205" mass="22548">MQAAQNNISPKVPLASLHPTLRHRLRAETRASHDQLDLLMGEGKWNCLAFRRRFFLTHAIGFATFGTLFRAAGAEWYDHWSTLALDYLGRDLDDLGLGPLNALVHPLPPSRALDPDGLAPDGLAYVMIGSRLGAALLRQHIKAQDAAPSHYLHLFPDGDMWSDLARRLSMAPAYGMAADRIVTSAETGFALFINAHHTAVNVLPH</sequence>
<dbReference type="OrthoDB" id="7629404at2"/>
<organism evidence="1 2">
    <name type="scientific">Parvularcula bermudensis (strain ATCC BAA-594 / HTCC2503 / KCTC 12087)</name>
    <dbReference type="NCBI Taxonomy" id="314260"/>
    <lineage>
        <taxon>Bacteria</taxon>
        <taxon>Pseudomonadati</taxon>
        <taxon>Pseudomonadota</taxon>
        <taxon>Alphaproteobacteria</taxon>
        <taxon>Parvularculales</taxon>
        <taxon>Parvularculaceae</taxon>
        <taxon>Parvularcula</taxon>
    </lineage>
</organism>